<accession>V4HTM6</accession>
<evidence type="ECO:0000313" key="3">
    <source>
        <dbReference type="Proteomes" id="UP000017820"/>
    </source>
</evidence>
<dbReference type="InterPro" id="IPR006626">
    <property type="entry name" value="PbH1"/>
</dbReference>
<dbReference type="SUPFAM" id="SSF51126">
    <property type="entry name" value="Pectin lyase-like"/>
    <property type="match status" value="1"/>
</dbReference>
<sequence>MIQRAIQLLLLSSWAVLLISTKQAYANNCNSAPQSYLNSNGELVLYSNTFWNTQSLGRYSASVNTITANMPLNLKSNTGMTDKQRAQQLRWAVHVANNITPSPVHTKLVVASCHYDFSDEHTAHPDAPIDNIHNAFLPKLFVAQNNITIEGSSAQSKPRLYYSGAGADGLHHGRVLLMVQSNKQGITIKNLEFEGDHHWENIKTPKFTLHENNNQLYYNGRDRRLWSGMIMVGLTGGSNDVTIDNVIVTKPARAGIAIVGGATVQNSIIKGVVPMANKDNMLADLVDASRALSSYLNIASAGMGFHSGIAQQFSYGPTHVYNNTIQNFVEGVNGNGSEWVITDNVIKEIADHAIYILSAMKPSIIERNHIEMILSAAIKLGGSTCKDPASQCRMPTDPLDEQTRAGAYKTRIQNNTFRLIPRTSILLSGTFNTIANNTIVPYNPADDKSAGDYYNPQKDPANVYPDFSFSTSGGQTRKDSQRQDYWSNHVAYNNVAYNTKGHEELSIFFSQRMSTRDRSIGMNMVKGAGQKVYFHARKDSRYAPLISVSGGAKLFAGGKSDCRDCVGNPVASGYRSNLEPIWAKAVTMENSSGNRVPHLLVQLDSTQNDIFLIGESGIHEKLNANGQVLNIKEVADLDGDGLDEIYFQENNNTLYGAKLFNSRNDVQNRQLSDIANTRWTFHNANSASLIASKAVSFDRAGPDQLVTSWTGNGAILGSTFNGAGHPIASNAIYAGSINNPVKMLQAADLSNAGETFGANQELYASFNDKKIIGVYWDANTSSWKNQTVYAGTQRLALMEAGRLRNTDQKQRMYQRFYSNTIYESKPAVSGQLPAFGTGSYFYTGSSTSDMLVAADLNHDGKQEMLSHFTQLNNKIYYGGEQNGSLNSTIGTLYDGFTSPRLITPYTGTDNRERVVTLFNRAWAIYLSEGLRSTGHNYVNYVYTKVLANTQ</sequence>
<dbReference type="EMBL" id="AUSV01000021">
    <property type="protein sequence ID" value="ESP94185.1"/>
    <property type="molecule type" value="Genomic_DNA"/>
</dbReference>
<keyword evidence="1" id="KW-0732">Signal</keyword>
<dbReference type="InterPro" id="IPR028994">
    <property type="entry name" value="Integrin_alpha_N"/>
</dbReference>
<dbReference type="SMART" id="SM00710">
    <property type="entry name" value="PbH1"/>
    <property type="match status" value="4"/>
</dbReference>
<dbReference type="InterPro" id="IPR011050">
    <property type="entry name" value="Pectin_lyase_fold/virulence"/>
</dbReference>
<dbReference type="RefSeq" id="WP_023398423.1">
    <property type="nucleotide sequence ID" value="NZ_AUSV01000021.1"/>
</dbReference>
<comment type="caution">
    <text evidence="2">The sequence shown here is derived from an EMBL/GenBank/DDBJ whole genome shotgun (WGS) entry which is preliminary data.</text>
</comment>
<dbReference type="PATRIC" id="fig|1353533.3.peg.1481"/>
<evidence type="ECO:0000313" key="2">
    <source>
        <dbReference type="EMBL" id="ESP94185.1"/>
    </source>
</evidence>
<dbReference type="SUPFAM" id="SSF69318">
    <property type="entry name" value="Integrin alpha N-terminal domain"/>
    <property type="match status" value="1"/>
</dbReference>
<protein>
    <submittedName>
        <fullName evidence="2">Uncharacterized protein</fullName>
    </submittedName>
</protein>
<gene>
    <name evidence="2" type="ORF">PL2TA16_02435</name>
</gene>
<feature type="signal peptide" evidence="1">
    <location>
        <begin position="1"/>
        <end position="26"/>
    </location>
</feature>
<dbReference type="AlphaFoldDB" id="V4HTM6"/>
<evidence type="ECO:0000256" key="1">
    <source>
        <dbReference type="SAM" id="SignalP"/>
    </source>
</evidence>
<dbReference type="GeneID" id="29920090"/>
<feature type="chain" id="PRO_5004720419" evidence="1">
    <location>
        <begin position="27"/>
        <end position="950"/>
    </location>
</feature>
<name>V4HTM6_PSEL2</name>
<proteinExistence type="predicted"/>
<reference evidence="2 3" key="1">
    <citation type="submission" date="2013-07" db="EMBL/GenBank/DDBJ databases">
        <title>Draft genome sequence of Pseudoalteromonas luteoviolacea 2ta16.</title>
        <authorList>
            <person name="Allen E.E."/>
            <person name="Azam F."/>
            <person name="Podell S."/>
        </authorList>
    </citation>
    <scope>NUCLEOTIDE SEQUENCE [LARGE SCALE GENOMIC DNA]</scope>
    <source>
        <strain evidence="2 3">2ta16</strain>
    </source>
</reference>
<organism evidence="2 3">
    <name type="scientific">Pseudoalteromonas luteoviolacea (strain 2ta16)</name>
    <dbReference type="NCBI Taxonomy" id="1353533"/>
    <lineage>
        <taxon>Bacteria</taxon>
        <taxon>Pseudomonadati</taxon>
        <taxon>Pseudomonadota</taxon>
        <taxon>Gammaproteobacteria</taxon>
        <taxon>Alteromonadales</taxon>
        <taxon>Pseudoalteromonadaceae</taxon>
        <taxon>Pseudoalteromonas</taxon>
    </lineage>
</organism>
<dbReference type="Proteomes" id="UP000017820">
    <property type="component" value="Unassembled WGS sequence"/>
</dbReference>